<gene>
    <name evidence="3" type="ORF">PLANPX_4516</name>
</gene>
<dbReference type="InterPro" id="IPR016134">
    <property type="entry name" value="Dockerin_dom"/>
</dbReference>
<dbReference type="PROSITE" id="PS51766">
    <property type="entry name" value="DOCKERIN"/>
    <property type="match status" value="1"/>
</dbReference>
<feature type="signal peptide" evidence="1">
    <location>
        <begin position="1"/>
        <end position="37"/>
    </location>
</feature>
<dbReference type="Gene3D" id="1.10.1330.10">
    <property type="entry name" value="Dockerin domain"/>
    <property type="match status" value="1"/>
</dbReference>
<dbReference type="Pfam" id="PF00404">
    <property type="entry name" value="Dockerin_1"/>
    <property type="match status" value="1"/>
</dbReference>
<keyword evidence="1" id="KW-0732">Signal</keyword>
<evidence type="ECO:0000256" key="1">
    <source>
        <dbReference type="SAM" id="SignalP"/>
    </source>
</evidence>
<accession>A0A5K7XDL3</accession>
<name>A0A5K7XDL3_9BACT</name>
<evidence type="ECO:0000259" key="2">
    <source>
        <dbReference type="PROSITE" id="PS51766"/>
    </source>
</evidence>
<dbReference type="GO" id="GO:0004553">
    <property type="term" value="F:hydrolase activity, hydrolyzing O-glycosyl compounds"/>
    <property type="evidence" value="ECO:0007669"/>
    <property type="project" value="InterPro"/>
</dbReference>
<dbReference type="AlphaFoldDB" id="A0A5K7XDL3"/>
<dbReference type="InterPro" id="IPR018247">
    <property type="entry name" value="EF_Hand_1_Ca_BS"/>
</dbReference>
<dbReference type="InterPro" id="IPR036439">
    <property type="entry name" value="Dockerin_dom_sf"/>
</dbReference>
<sequence>MNHPAQSSRPHAALLTFAWTALVIAASCTCIAKTASAQTIDYFNDLPEIQMWTYPVPSGNGPGSVRDRGSMFVAYSETQDGTPTFFQGTGSEPTRRGSILVAANTSTTVPVVAPSRYKINSLKIKMTLLGSLILPEFGYTLAYDGTLDESAAVVAGTDSDVDHPIEMYGVAFNNGLTTFGFGSNPPAGTYSLRQPRWVGSTPYNYYAVDLNGRDAENSLVGGYSATEPSHTTAPFTPSPFAIGKAYTSQGTELQPGDMLDSGDVFEFVPNLSNPAVLAYIQNSLAQGHLGFTFSSLFEPDGQSSSVSYPDFYLDDLDVGANPNGAGPTIAMNVTILPAGPAGLAGDYNGNGSVDGADFLAWQRSFGTAATPAGSGADGNGNGSIDAGDLTVWKEHFGQTTNTPVVSVPEPTAGLLAMCGAAALLRGRRSRFSSR</sequence>
<dbReference type="Proteomes" id="UP000326837">
    <property type="component" value="Chromosome"/>
</dbReference>
<proteinExistence type="predicted"/>
<feature type="domain" description="Dockerin" evidence="2">
    <location>
        <begin position="340"/>
        <end position="404"/>
    </location>
</feature>
<dbReference type="InterPro" id="IPR002105">
    <property type="entry name" value="Dockerin_1_rpt"/>
</dbReference>
<dbReference type="SUPFAM" id="SSF63446">
    <property type="entry name" value="Type I dockerin domain"/>
    <property type="match status" value="1"/>
</dbReference>
<dbReference type="EMBL" id="AP021861">
    <property type="protein sequence ID" value="BBO34904.1"/>
    <property type="molecule type" value="Genomic_DNA"/>
</dbReference>
<keyword evidence="4" id="KW-1185">Reference proteome</keyword>
<dbReference type="PROSITE" id="PS00018">
    <property type="entry name" value="EF_HAND_1"/>
    <property type="match status" value="2"/>
</dbReference>
<evidence type="ECO:0000313" key="4">
    <source>
        <dbReference type="Proteomes" id="UP000326837"/>
    </source>
</evidence>
<dbReference type="GO" id="GO:0000272">
    <property type="term" value="P:polysaccharide catabolic process"/>
    <property type="evidence" value="ECO:0007669"/>
    <property type="project" value="InterPro"/>
</dbReference>
<reference evidence="4" key="1">
    <citation type="submission" date="2019-10" db="EMBL/GenBank/DDBJ databases">
        <title>Lacipirellula parvula gen. nov., sp. nov., representing a lineage of planctomycetes widespread in freshwater anoxic habitats, and description of the family Lacipirellulaceae.</title>
        <authorList>
            <person name="Dedysh S.N."/>
            <person name="Kulichevskaya I.S."/>
            <person name="Beletsky A.V."/>
            <person name="Rakitin A.L."/>
            <person name="Mardanov A.V."/>
            <person name="Ivanova A.A."/>
            <person name="Saltykova V.X."/>
            <person name="Rijpstra W.I.C."/>
            <person name="Sinninghe Damste J.S."/>
            <person name="Ravin N.V."/>
        </authorList>
    </citation>
    <scope>NUCLEOTIDE SEQUENCE [LARGE SCALE GENOMIC DNA]</scope>
    <source>
        <strain evidence="4">PX69</strain>
    </source>
</reference>
<feature type="chain" id="PRO_5024999048" description="Dockerin domain-containing protein" evidence="1">
    <location>
        <begin position="38"/>
        <end position="434"/>
    </location>
</feature>
<protein>
    <recommendedName>
        <fullName evidence="2">Dockerin domain-containing protein</fullName>
    </recommendedName>
</protein>
<evidence type="ECO:0000313" key="3">
    <source>
        <dbReference type="EMBL" id="BBO34904.1"/>
    </source>
</evidence>
<organism evidence="3 4">
    <name type="scientific">Lacipirellula parvula</name>
    <dbReference type="NCBI Taxonomy" id="2650471"/>
    <lineage>
        <taxon>Bacteria</taxon>
        <taxon>Pseudomonadati</taxon>
        <taxon>Planctomycetota</taxon>
        <taxon>Planctomycetia</taxon>
        <taxon>Pirellulales</taxon>
        <taxon>Lacipirellulaceae</taxon>
        <taxon>Lacipirellula</taxon>
    </lineage>
</organism>
<dbReference type="KEGG" id="lpav:PLANPX_4516"/>
<dbReference type="RefSeq" id="WP_152100390.1">
    <property type="nucleotide sequence ID" value="NZ_AP021861.1"/>
</dbReference>